<dbReference type="Gene3D" id="3.30.70.20">
    <property type="match status" value="1"/>
</dbReference>
<dbReference type="PANTHER" id="PTHR43673">
    <property type="entry name" value="NAD(P)H NITROREDUCTASE YDGI-RELATED"/>
    <property type="match status" value="1"/>
</dbReference>
<dbReference type="InterPro" id="IPR017900">
    <property type="entry name" value="4Fe4S_Fe_S_CS"/>
</dbReference>
<evidence type="ECO:0000256" key="4">
    <source>
        <dbReference type="ARBA" id="ARBA00022643"/>
    </source>
</evidence>
<accession>A0A0F9LRE0</accession>
<keyword evidence="3" id="KW-0285">Flavoprotein</keyword>
<dbReference type="SUPFAM" id="SSF55469">
    <property type="entry name" value="FMN-dependent nitroreductase-like"/>
    <property type="match status" value="1"/>
</dbReference>
<comment type="cofactor">
    <cofactor evidence="1">
        <name>FMN</name>
        <dbReference type="ChEBI" id="CHEBI:58210"/>
    </cofactor>
</comment>
<reference evidence="7" key="1">
    <citation type="journal article" date="2015" name="Nature">
        <title>Complex archaea that bridge the gap between prokaryotes and eukaryotes.</title>
        <authorList>
            <person name="Spang A."/>
            <person name="Saw J.H."/>
            <person name="Jorgensen S.L."/>
            <person name="Zaremba-Niedzwiedzka K."/>
            <person name="Martijn J."/>
            <person name="Lind A.E."/>
            <person name="van Eijk R."/>
            <person name="Schleper C."/>
            <person name="Guy L."/>
            <person name="Ettema T.J."/>
        </authorList>
    </citation>
    <scope>NUCLEOTIDE SEQUENCE</scope>
</reference>
<dbReference type="InterPro" id="IPR029479">
    <property type="entry name" value="Nitroreductase"/>
</dbReference>
<dbReference type="CDD" id="cd02143">
    <property type="entry name" value="nitroreductase_FeS-like"/>
    <property type="match status" value="1"/>
</dbReference>
<name>A0A0F9LRE0_9ZZZZ</name>
<dbReference type="Gene3D" id="3.40.109.10">
    <property type="entry name" value="NADH Oxidase"/>
    <property type="match status" value="1"/>
</dbReference>
<dbReference type="SUPFAM" id="SSF54862">
    <property type="entry name" value="4Fe-4S ferredoxins"/>
    <property type="match status" value="1"/>
</dbReference>
<keyword evidence="5" id="KW-0560">Oxidoreductase</keyword>
<dbReference type="InterPro" id="IPR017896">
    <property type="entry name" value="4Fe4S_Fe-S-bd"/>
</dbReference>
<evidence type="ECO:0000256" key="2">
    <source>
        <dbReference type="ARBA" id="ARBA00007118"/>
    </source>
</evidence>
<dbReference type="PROSITE" id="PS51379">
    <property type="entry name" value="4FE4S_FER_2"/>
    <property type="match status" value="2"/>
</dbReference>
<evidence type="ECO:0000256" key="5">
    <source>
        <dbReference type="ARBA" id="ARBA00023002"/>
    </source>
</evidence>
<dbReference type="AlphaFoldDB" id="A0A0F9LRE0"/>
<feature type="domain" description="4Fe-4S ferredoxin-type" evidence="6">
    <location>
        <begin position="32"/>
        <end position="63"/>
    </location>
</feature>
<evidence type="ECO:0000313" key="7">
    <source>
        <dbReference type="EMBL" id="KKM58090.1"/>
    </source>
</evidence>
<proteinExistence type="inferred from homology"/>
<dbReference type="EMBL" id="LAZR01011833">
    <property type="protein sequence ID" value="KKM58090.1"/>
    <property type="molecule type" value="Genomic_DNA"/>
</dbReference>
<feature type="domain" description="4Fe-4S ferredoxin-type" evidence="6">
    <location>
        <begin position="2"/>
        <end position="31"/>
    </location>
</feature>
<dbReference type="Pfam" id="PF13187">
    <property type="entry name" value="Fer4_9"/>
    <property type="match status" value="1"/>
</dbReference>
<organism evidence="7">
    <name type="scientific">marine sediment metagenome</name>
    <dbReference type="NCBI Taxonomy" id="412755"/>
    <lineage>
        <taxon>unclassified sequences</taxon>
        <taxon>metagenomes</taxon>
        <taxon>ecological metagenomes</taxon>
    </lineage>
</organism>
<evidence type="ECO:0000259" key="6">
    <source>
        <dbReference type="PROSITE" id="PS51379"/>
    </source>
</evidence>
<dbReference type="Pfam" id="PF00881">
    <property type="entry name" value="Nitroreductase"/>
    <property type="match status" value="1"/>
</dbReference>
<dbReference type="GO" id="GO:0016491">
    <property type="term" value="F:oxidoreductase activity"/>
    <property type="evidence" value="ECO:0007669"/>
    <property type="project" value="UniProtKB-KW"/>
</dbReference>
<evidence type="ECO:0000256" key="3">
    <source>
        <dbReference type="ARBA" id="ARBA00022630"/>
    </source>
</evidence>
<dbReference type="PROSITE" id="PS00198">
    <property type="entry name" value="4FE4S_FER_1"/>
    <property type="match status" value="1"/>
</dbReference>
<evidence type="ECO:0000256" key="1">
    <source>
        <dbReference type="ARBA" id="ARBA00001917"/>
    </source>
</evidence>
<comment type="similarity">
    <text evidence="2">Belongs to the nitroreductase family.</text>
</comment>
<sequence>MSLIKFDMELCSHCGACAFECPVRIIKLVGGNPSVVEERAPTCIHCGHCVCVCPDSALTHEDYGPADCPLSGEAPSEADIERIIRRRRSVRAYKNKPVERDVMEKLIRIARYGPTASNSQLVGWIAIDNREGVKEVSDHVIQWMAKLVKWRHPAARKGYDFKRLIEAYEAGLDVITRRAPALVITHAPKSHHFGVIDSTIALTSMDIAAPSLGLGTCWGGFIMAAAGDHKPLQKHVGIPKGHVFTGAMMIGYPKYEYHRLPQRNEPQITWLGGTAPI</sequence>
<protein>
    <recommendedName>
        <fullName evidence="6">4Fe-4S ferredoxin-type domain-containing protein</fullName>
    </recommendedName>
</protein>
<dbReference type="InterPro" id="IPR000415">
    <property type="entry name" value="Nitroreductase-like"/>
</dbReference>
<comment type="caution">
    <text evidence="7">The sequence shown here is derived from an EMBL/GenBank/DDBJ whole genome shotgun (WGS) entry which is preliminary data.</text>
</comment>
<keyword evidence="4" id="KW-0288">FMN</keyword>
<dbReference type="PANTHER" id="PTHR43673:SF2">
    <property type="entry name" value="NITROREDUCTASE"/>
    <property type="match status" value="1"/>
</dbReference>
<gene>
    <name evidence="7" type="ORF">LCGC14_1549940</name>
</gene>